<dbReference type="EMBL" id="MGEQ01000003">
    <property type="protein sequence ID" value="OGL87110.1"/>
    <property type="molecule type" value="Genomic_DNA"/>
</dbReference>
<dbReference type="Proteomes" id="UP000176593">
    <property type="component" value="Unassembled WGS sequence"/>
</dbReference>
<name>A0A1F7V9B9_9BACT</name>
<comment type="caution">
    <text evidence="1">The sequence shown here is derived from an EMBL/GenBank/DDBJ whole genome shotgun (WGS) entry which is preliminary data.</text>
</comment>
<organism evidence="1 2">
    <name type="scientific">Candidatus Uhrbacteria bacterium RIFCSPLOWO2_02_FULL_48_18</name>
    <dbReference type="NCBI Taxonomy" id="1802408"/>
    <lineage>
        <taxon>Bacteria</taxon>
        <taxon>Candidatus Uhriibacteriota</taxon>
    </lineage>
</organism>
<dbReference type="AlphaFoldDB" id="A0A1F7V9B9"/>
<gene>
    <name evidence="1" type="ORF">A3I41_04180</name>
</gene>
<accession>A0A1F7V9B9</accession>
<reference evidence="1 2" key="1">
    <citation type="journal article" date="2016" name="Nat. Commun.">
        <title>Thousands of microbial genomes shed light on interconnected biogeochemical processes in an aquifer system.</title>
        <authorList>
            <person name="Anantharaman K."/>
            <person name="Brown C.T."/>
            <person name="Hug L.A."/>
            <person name="Sharon I."/>
            <person name="Castelle C.J."/>
            <person name="Probst A.J."/>
            <person name="Thomas B.C."/>
            <person name="Singh A."/>
            <person name="Wilkins M.J."/>
            <person name="Karaoz U."/>
            <person name="Brodie E.L."/>
            <person name="Williams K.H."/>
            <person name="Hubbard S.S."/>
            <person name="Banfield J.F."/>
        </authorList>
    </citation>
    <scope>NUCLEOTIDE SEQUENCE [LARGE SCALE GENOMIC DNA]</scope>
</reference>
<sequence>MFDQNSEILVILPLRLEYVDWPSARWMVYGDRSQPRAHYDIVSIERDSRPVGTFVFHPSRGGLIWTGDKQPIVVSDNVMLFHNNEPIAAVKMGERRSFVMVLASGIHACWSGDHYMENLEAKTWTEAIHKLQHCLYC</sequence>
<protein>
    <submittedName>
        <fullName evidence="1">Uncharacterized protein</fullName>
    </submittedName>
</protein>
<evidence type="ECO:0000313" key="1">
    <source>
        <dbReference type="EMBL" id="OGL87110.1"/>
    </source>
</evidence>
<proteinExistence type="predicted"/>
<evidence type="ECO:0000313" key="2">
    <source>
        <dbReference type="Proteomes" id="UP000176593"/>
    </source>
</evidence>